<dbReference type="RefSeq" id="WP_060391563.1">
    <property type="nucleotide sequence ID" value="NZ_FBSX01000008.1"/>
</dbReference>
<reference evidence="5 6" key="1">
    <citation type="submission" date="2015-12" db="EMBL/GenBank/DDBJ databases">
        <authorList>
            <person name="Andreevskaya M."/>
        </authorList>
    </citation>
    <scope>NUCLEOTIDE SEQUENCE [LARGE SCALE GENOMIC DNA]</scope>
    <source>
        <strain evidence="3 6">KSL4-2</strain>
        <strain evidence="4 5">PL111</strain>
    </source>
</reference>
<dbReference type="GO" id="GO:0015074">
    <property type="term" value="P:DNA integration"/>
    <property type="evidence" value="ECO:0007669"/>
    <property type="project" value="InterPro"/>
</dbReference>
<dbReference type="EMBL" id="FBTB01000005">
    <property type="protein sequence ID" value="CUW04854.1"/>
    <property type="molecule type" value="Genomic_DNA"/>
</dbReference>
<proteinExistence type="predicted"/>
<evidence type="ECO:0000313" key="4">
    <source>
        <dbReference type="EMBL" id="CUW19867.1"/>
    </source>
</evidence>
<dbReference type="InterPro" id="IPR025246">
    <property type="entry name" value="IS30-like_HTH"/>
</dbReference>
<dbReference type="Pfam" id="PF13936">
    <property type="entry name" value="HTH_38"/>
    <property type="match status" value="1"/>
</dbReference>
<evidence type="ECO:0000256" key="1">
    <source>
        <dbReference type="ARBA" id="ARBA00023172"/>
    </source>
</evidence>
<dbReference type="GO" id="GO:0004803">
    <property type="term" value="F:transposase activity"/>
    <property type="evidence" value="ECO:0007669"/>
    <property type="project" value="TreeGrafter"/>
</dbReference>
<dbReference type="PANTHER" id="PTHR10948">
    <property type="entry name" value="TRANSPOSASE"/>
    <property type="match status" value="1"/>
</dbReference>
<evidence type="ECO:0000313" key="3">
    <source>
        <dbReference type="EMBL" id="CUW04854.1"/>
    </source>
</evidence>
<dbReference type="Pfam" id="PF00665">
    <property type="entry name" value="rve"/>
    <property type="match status" value="1"/>
</dbReference>
<dbReference type="GO" id="GO:0003676">
    <property type="term" value="F:nucleic acid binding"/>
    <property type="evidence" value="ECO:0007669"/>
    <property type="project" value="InterPro"/>
</dbReference>
<dbReference type="NCBIfam" id="NF033563">
    <property type="entry name" value="transpos_IS30"/>
    <property type="match status" value="1"/>
</dbReference>
<keyword evidence="6" id="KW-1185">Reference proteome</keyword>
<dbReference type="GO" id="GO:0005829">
    <property type="term" value="C:cytosol"/>
    <property type="evidence" value="ECO:0007669"/>
    <property type="project" value="TreeGrafter"/>
</dbReference>
<sequence>MRHFCHLKHNERVKIETLRHEGRSYAYIAKVVNRSVSTVHHEVHRNTMRPDVTNNTAIFPYNADWAQVQAEARRRLASRRKTKITRHWQNVINDYLERTWSLEQVAKGSRVPYSTNTLYNYARDGYLKYRPKTYRIKKKRHYHGATTDRALFTIHHISLRPKKVEERTEFGHWEVDGVEGPRDSQALLLTFLERKTRFLVAVKARSKTNKSIREAMDFFFKFYNDQVKSMTFDRGNEFTNTTNVLTVTHQYHKKVYFTDAFAPWQRGSNEERNRRIRDFYPKGTRFTTELQVRINSATKQINDRPMRVLNWHTPTDKFNLLSKKTKTNKD</sequence>
<dbReference type="InterPro" id="IPR051917">
    <property type="entry name" value="Transposase-Integrase"/>
</dbReference>
<dbReference type="Proteomes" id="UP000198868">
    <property type="component" value="Unassembled WGS sequence"/>
</dbReference>
<evidence type="ECO:0000313" key="6">
    <source>
        <dbReference type="Proteomes" id="UP000199047"/>
    </source>
</evidence>
<feature type="domain" description="Integrase catalytic" evidence="2">
    <location>
        <begin position="157"/>
        <end position="322"/>
    </location>
</feature>
<gene>
    <name evidence="3" type="ORF">KSL4_0041</name>
    <name evidence="4" type="ORF">PL111_1120</name>
</gene>
<protein>
    <submittedName>
        <fullName evidence="4">Mobile element protein</fullName>
    </submittedName>
    <submittedName>
        <fullName evidence="3">Transposase, IS30 family</fullName>
    </submittedName>
</protein>
<dbReference type="InterPro" id="IPR001584">
    <property type="entry name" value="Integrase_cat-core"/>
</dbReference>
<dbReference type="InterPro" id="IPR053392">
    <property type="entry name" value="Transposase_IS30-like"/>
</dbReference>
<name>A0AAN2QX71_9LACO</name>
<dbReference type="InterPro" id="IPR036397">
    <property type="entry name" value="RNaseH_sf"/>
</dbReference>
<dbReference type="EMBL" id="FBTU01000026">
    <property type="protein sequence ID" value="CUW19867.1"/>
    <property type="molecule type" value="Genomic_DNA"/>
</dbReference>
<evidence type="ECO:0000259" key="2">
    <source>
        <dbReference type="PROSITE" id="PS50994"/>
    </source>
</evidence>
<organism evidence="4 5">
    <name type="scientific">Leuconostoc inhae</name>
    <dbReference type="NCBI Taxonomy" id="178001"/>
    <lineage>
        <taxon>Bacteria</taxon>
        <taxon>Bacillati</taxon>
        <taxon>Bacillota</taxon>
        <taxon>Bacilli</taxon>
        <taxon>Lactobacillales</taxon>
        <taxon>Lactobacillaceae</taxon>
        <taxon>Leuconostoc</taxon>
    </lineage>
</organism>
<dbReference type="AlphaFoldDB" id="A0AAN2QX71"/>
<dbReference type="PANTHER" id="PTHR10948:SF23">
    <property type="entry name" value="TRANSPOSASE INSI FOR INSERTION SEQUENCE ELEMENT IS30A-RELATED"/>
    <property type="match status" value="1"/>
</dbReference>
<dbReference type="GO" id="GO:0032196">
    <property type="term" value="P:transposition"/>
    <property type="evidence" value="ECO:0007669"/>
    <property type="project" value="TreeGrafter"/>
</dbReference>
<dbReference type="Gene3D" id="3.30.420.10">
    <property type="entry name" value="Ribonuclease H-like superfamily/Ribonuclease H"/>
    <property type="match status" value="1"/>
</dbReference>
<comment type="caution">
    <text evidence="4">The sequence shown here is derived from an EMBL/GenBank/DDBJ whole genome shotgun (WGS) entry which is preliminary data.</text>
</comment>
<dbReference type="GO" id="GO:0006310">
    <property type="term" value="P:DNA recombination"/>
    <property type="evidence" value="ECO:0007669"/>
    <property type="project" value="UniProtKB-KW"/>
</dbReference>
<dbReference type="Proteomes" id="UP000199047">
    <property type="component" value="Unassembled WGS sequence"/>
</dbReference>
<evidence type="ECO:0000313" key="5">
    <source>
        <dbReference type="Proteomes" id="UP000198868"/>
    </source>
</evidence>
<dbReference type="InterPro" id="IPR012337">
    <property type="entry name" value="RNaseH-like_sf"/>
</dbReference>
<keyword evidence="1" id="KW-0233">DNA recombination</keyword>
<accession>A0AAN2QX71</accession>
<dbReference type="SUPFAM" id="SSF53098">
    <property type="entry name" value="Ribonuclease H-like"/>
    <property type="match status" value="1"/>
</dbReference>
<dbReference type="PROSITE" id="PS50994">
    <property type="entry name" value="INTEGRASE"/>
    <property type="match status" value="1"/>
</dbReference>